<dbReference type="InterPro" id="IPR001650">
    <property type="entry name" value="Helicase_C-like"/>
</dbReference>
<dbReference type="Pfam" id="PF00271">
    <property type="entry name" value="Helicase_C"/>
    <property type="match status" value="1"/>
</dbReference>
<comment type="catalytic activity">
    <reaction evidence="5">
        <text>ATP + H2O = ADP + phosphate + H(+)</text>
        <dbReference type="Rhea" id="RHEA:13065"/>
        <dbReference type="ChEBI" id="CHEBI:15377"/>
        <dbReference type="ChEBI" id="CHEBI:15378"/>
        <dbReference type="ChEBI" id="CHEBI:30616"/>
        <dbReference type="ChEBI" id="CHEBI:43474"/>
        <dbReference type="ChEBI" id="CHEBI:456216"/>
        <dbReference type="EC" id="3.6.4.13"/>
    </reaction>
</comment>
<evidence type="ECO:0000256" key="4">
    <source>
        <dbReference type="ARBA" id="ARBA00022884"/>
    </source>
</evidence>
<dbReference type="GO" id="GO:0003723">
    <property type="term" value="F:RNA binding"/>
    <property type="evidence" value="ECO:0007669"/>
    <property type="project" value="UniProtKB-UniRule"/>
</dbReference>
<dbReference type="Proteomes" id="UP000237000">
    <property type="component" value="Unassembled WGS sequence"/>
</dbReference>
<dbReference type="EMBL" id="JXTC01000489">
    <property type="protein sequence ID" value="PON50194.1"/>
    <property type="molecule type" value="Genomic_DNA"/>
</dbReference>
<dbReference type="InterPro" id="IPR014001">
    <property type="entry name" value="Helicase_ATP-bd"/>
</dbReference>
<keyword evidence="3 5" id="KW-0067">ATP-binding</keyword>
<keyword evidence="4 5" id="KW-0694">RNA-binding</keyword>
<dbReference type="Gene3D" id="3.40.50.300">
    <property type="entry name" value="P-loop containing nucleotide triphosphate hydrolases"/>
    <property type="match status" value="2"/>
</dbReference>
<dbReference type="STRING" id="63057.A0A2P5BN76"/>
<proteinExistence type="inferred from homology"/>
<dbReference type="InParanoid" id="A0A2P5BN76"/>
<keyword evidence="2 5" id="KW-0378">Hydrolase</keyword>
<protein>
    <recommendedName>
        <fullName evidence="5">ATP-dependent RNA helicase</fullName>
        <ecNumber evidence="5">3.6.4.13</ecNumber>
    </recommendedName>
</protein>
<evidence type="ECO:0000256" key="3">
    <source>
        <dbReference type="ARBA" id="ARBA00022840"/>
    </source>
</evidence>
<dbReference type="InterPro" id="IPR011545">
    <property type="entry name" value="DEAD/DEAH_box_helicase_dom"/>
</dbReference>
<comment type="similarity">
    <text evidence="5">Belongs to the DEAD box helicase family.</text>
</comment>
<evidence type="ECO:0000313" key="7">
    <source>
        <dbReference type="EMBL" id="PON50194.1"/>
    </source>
</evidence>
<dbReference type="SUPFAM" id="SSF52540">
    <property type="entry name" value="P-loop containing nucleoside triphosphate hydrolases"/>
    <property type="match status" value="1"/>
</dbReference>
<gene>
    <name evidence="7" type="ORF">TorRG33x02_315190</name>
</gene>
<evidence type="ECO:0000313" key="8">
    <source>
        <dbReference type="Proteomes" id="UP000237000"/>
    </source>
</evidence>
<sequence>MFVAFYRFLILDEIDRLLNLVFQELIYFIIYRLPKLRRTGLFSATQTEAVEELAKAGLRNLARVEVRTETKLLNGSILSEQAVSSETPSSLNLESFSRYFMTIVVFNTGACSPTSCFSEGFQSCPSMQGYETGCKDKALCRFRSVSSGFLLCTDVAACGLDISGVDFMIQQAFQSCKIPLKIPMSEFDEQLVWVEKEMQLFSYCQRRNQYESQCEKIEEAGANLLIGTPGRLFDSMEQIESLNFKTLE</sequence>
<evidence type="ECO:0000256" key="2">
    <source>
        <dbReference type="ARBA" id="ARBA00022801"/>
    </source>
</evidence>
<dbReference type="GO" id="GO:0003724">
    <property type="term" value="F:RNA helicase activity"/>
    <property type="evidence" value="ECO:0007669"/>
    <property type="project" value="UniProtKB-EC"/>
</dbReference>
<reference evidence="8" key="1">
    <citation type="submission" date="2016-06" db="EMBL/GenBank/DDBJ databases">
        <title>Parallel loss of symbiosis genes in relatives of nitrogen-fixing non-legume Parasponia.</title>
        <authorList>
            <person name="Van Velzen R."/>
            <person name="Holmer R."/>
            <person name="Bu F."/>
            <person name="Rutten L."/>
            <person name="Van Zeijl A."/>
            <person name="Liu W."/>
            <person name="Santuari L."/>
            <person name="Cao Q."/>
            <person name="Sharma T."/>
            <person name="Shen D."/>
            <person name="Roswanjaya Y."/>
            <person name="Wardhani T."/>
            <person name="Kalhor M.S."/>
            <person name="Jansen J."/>
            <person name="Van den Hoogen J."/>
            <person name="Gungor B."/>
            <person name="Hartog M."/>
            <person name="Hontelez J."/>
            <person name="Verver J."/>
            <person name="Yang W.-C."/>
            <person name="Schijlen E."/>
            <person name="Repin R."/>
            <person name="Schilthuizen M."/>
            <person name="Schranz E."/>
            <person name="Heidstra R."/>
            <person name="Miyata K."/>
            <person name="Fedorova E."/>
            <person name="Kohlen W."/>
            <person name="Bisseling T."/>
            <person name="Smit S."/>
            <person name="Geurts R."/>
        </authorList>
    </citation>
    <scope>NUCLEOTIDE SEQUENCE [LARGE SCALE GENOMIC DNA]</scope>
    <source>
        <strain evidence="8">cv. RG33-2</strain>
    </source>
</reference>
<dbReference type="PROSITE" id="PS51192">
    <property type="entry name" value="HELICASE_ATP_BIND_1"/>
    <property type="match status" value="1"/>
</dbReference>
<evidence type="ECO:0000259" key="6">
    <source>
        <dbReference type="PROSITE" id="PS51192"/>
    </source>
</evidence>
<comment type="domain">
    <text evidence="5">The Q motif is unique to and characteristic of the DEAD box family of RNA helicases and controls ATP binding and hydrolysis.</text>
</comment>
<keyword evidence="1 5" id="KW-0547">Nucleotide-binding</keyword>
<dbReference type="InterPro" id="IPR027417">
    <property type="entry name" value="P-loop_NTPase"/>
</dbReference>
<dbReference type="PANTHER" id="PTHR24031">
    <property type="entry name" value="RNA HELICASE"/>
    <property type="match status" value="1"/>
</dbReference>
<dbReference type="GO" id="GO:0016787">
    <property type="term" value="F:hydrolase activity"/>
    <property type="evidence" value="ECO:0007669"/>
    <property type="project" value="UniProtKB-KW"/>
</dbReference>
<comment type="caution">
    <text evidence="7">The sequence shown here is derived from an EMBL/GenBank/DDBJ whole genome shotgun (WGS) entry which is preliminary data.</text>
</comment>
<dbReference type="GO" id="GO:0005524">
    <property type="term" value="F:ATP binding"/>
    <property type="evidence" value="ECO:0007669"/>
    <property type="project" value="UniProtKB-UniRule"/>
</dbReference>
<comment type="function">
    <text evidence="5">RNA helicase.</text>
</comment>
<name>A0A2P5BN76_TREOI</name>
<keyword evidence="5" id="KW-0347">Helicase</keyword>
<feature type="non-terminal residue" evidence="7">
    <location>
        <position position="248"/>
    </location>
</feature>
<evidence type="ECO:0000256" key="5">
    <source>
        <dbReference type="RuleBase" id="RU365068"/>
    </source>
</evidence>
<keyword evidence="8" id="KW-1185">Reference proteome</keyword>
<feature type="domain" description="Helicase ATP-binding" evidence="6">
    <location>
        <begin position="1"/>
        <end position="64"/>
    </location>
</feature>
<accession>A0A2P5BN76</accession>
<organism evidence="7 8">
    <name type="scientific">Trema orientale</name>
    <name type="common">Charcoal tree</name>
    <name type="synonym">Celtis orientalis</name>
    <dbReference type="NCBI Taxonomy" id="63057"/>
    <lineage>
        <taxon>Eukaryota</taxon>
        <taxon>Viridiplantae</taxon>
        <taxon>Streptophyta</taxon>
        <taxon>Embryophyta</taxon>
        <taxon>Tracheophyta</taxon>
        <taxon>Spermatophyta</taxon>
        <taxon>Magnoliopsida</taxon>
        <taxon>eudicotyledons</taxon>
        <taxon>Gunneridae</taxon>
        <taxon>Pentapetalae</taxon>
        <taxon>rosids</taxon>
        <taxon>fabids</taxon>
        <taxon>Rosales</taxon>
        <taxon>Cannabaceae</taxon>
        <taxon>Trema</taxon>
    </lineage>
</organism>
<evidence type="ECO:0000256" key="1">
    <source>
        <dbReference type="ARBA" id="ARBA00022741"/>
    </source>
</evidence>
<dbReference type="AlphaFoldDB" id="A0A2P5BN76"/>
<dbReference type="OrthoDB" id="1746692at2759"/>
<dbReference type="Pfam" id="PF00270">
    <property type="entry name" value="DEAD"/>
    <property type="match status" value="1"/>
</dbReference>
<dbReference type="EC" id="3.6.4.13" evidence="5"/>